<feature type="binding site" evidence="13">
    <location>
        <begin position="310"/>
        <end position="314"/>
    </location>
    <ligand>
        <name>substrate</name>
    </ligand>
</feature>
<evidence type="ECO:0000256" key="3">
    <source>
        <dbReference type="ARBA" id="ARBA00012909"/>
    </source>
</evidence>
<dbReference type="PANTHER" id="PTHR21631">
    <property type="entry name" value="ISOCITRATE LYASE/MALATE SYNTHASE"/>
    <property type="match status" value="1"/>
</dbReference>
<comment type="cofactor">
    <cofactor evidence="14">
        <name>Mg(2+)</name>
        <dbReference type="ChEBI" id="CHEBI:18420"/>
    </cofactor>
    <text evidence="14">Can also use Mn(2+) ion.</text>
</comment>
<evidence type="ECO:0000256" key="11">
    <source>
        <dbReference type="NCBIfam" id="TIGR01346"/>
    </source>
</evidence>
<keyword evidence="6" id="KW-0816">Tricarboxylic acid cycle</keyword>
<comment type="catalytic activity">
    <reaction evidence="9">
        <text>D-threo-isocitrate = glyoxylate + succinate</text>
        <dbReference type="Rhea" id="RHEA:13245"/>
        <dbReference type="ChEBI" id="CHEBI:15562"/>
        <dbReference type="ChEBI" id="CHEBI:30031"/>
        <dbReference type="ChEBI" id="CHEBI:36655"/>
        <dbReference type="EC" id="4.1.3.1"/>
    </reaction>
</comment>
<name>A0A075K2V2_9GAMM</name>
<dbReference type="InterPro" id="IPR040442">
    <property type="entry name" value="Pyrv_kinase-like_dom_sf"/>
</dbReference>
<dbReference type="Proteomes" id="UP000027987">
    <property type="component" value="Chromosome"/>
</dbReference>
<accession>A0A075K2V2</accession>
<dbReference type="FunFam" id="3.20.20.60:FF:000005">
    <property type="entry name" value="Isocitrate lyase"/>
    <property type="match status" value="1"/>
</dbReference>
<dbReference type="Gene3D" id="3.20.20.60">
    <property type="entry name" value="Phosphoenolpyruvate-binding domains"/>
    <property type="match status" value="1"/>
</dbReference>
<dbReference type="GO" id="GO:0006097">
    <property type="term" value="P:glyoxylate cycle"/>
    <property type="evidence" value="ECO:0007669"/>
    <property type="project" value="UniProtKB-KW"/>
</dbReference>
<evidence type="ECO:0000256" key="6">
    <source>
        <dbReference type="ARBA" id="ARBA00022532"/>
    </source>
</evidence>
<comment type="pathway">
    <text evidence="1">Carbohydrate metabolism; glyoxylate cycle; (S)-malate from isocitrate: step 1/2.</text>
</comment>
<dbReference type="AlphaFoldDB" id="A0A075K2V2"/>
<dbReference type="OrthoDB" id="8629576at2"/>
<feature type="binding site" evidence="13">
    <location>
        <position position="225"/>
    </location>
    <ligand>
        <name>substrate</name>
    </ligand>
</feature>
<dbReference type="EC" id="4.1.3.1" evidence="3 11"/>
<dbReference type="InterPro" id="IPR018523">
    <property type="entry name" value="Isocitrate_lyase_ph_CS"/>
</dbReference>
<evidence type="ECO:0000256" key="10">
    <source>
        <dbReference type="ARBA" id="ARBA00053855"/>
    </source>
</evidence>
<sequence length="434" mass="47585">MKNALPTAEQIAIDWKNNPRWSGIQRHYSPEDVARLRGTVQVEHSLARRGAERLWKSLHKEDFVNALGALTGNQAMQQVKAGLQAIYLSGWQVAADANLAGEMYPDQSLYPANSVPQVVKRINNTLLRADQLHHAEGQNDIDWMVPIVADAEAGFGGVLNAFELMKAMIEAGAAGVHFEDQLASVKKCGHMGGKVLVPTREAVDKLNAARLAADVLGVPTLIVARTDADAADLLTSDIDDNDKPFVTGERTVEGFFRVRPGLDQAISRGLAYAPYADLVWCETSKPNLEEARKFAEAIHAKYPGKLLAYNCSPSFNWRKNLDDATIATFQKELGAMGYKFQFITLAGFHSLNYGMFDLAYGYARRQMSAFVELQEKEFAAAERGFTAVKHQREVGTGYFDAVTQAIQQGQSSTTALKGSTEEAQFHASRQASAA</sequence>
<keyword evidence="7 14" id="KW-0479">Metal-binding</keyword>
<dbReference type="STRING" id="1217721.HY57_04210"/>
<dbReference type="NCBIfam" id="NF011645">
    <property type="entry name" value="PRK15063.1"/>
    <property type="match status" value="1"/>
</dbReference>
<dbReference type="GO" id="GO:0004451">
    <property type="term" value="F:isocitrate lyase activity"/>
    <property type="evidence" value="ECO:0007669"/>
    <property type="project" value="UniProtKB-UniRule"/>
</dbReference>
<feature type="active site" description="Proton acceptor" evidence="12">
    <location>
        <position position="188"/>
    </location>
</feature>
<dbReference type="PIRSF" id="PIRSF001362">
    <property type="entry name" value="Isocit_lyase"/>
    <property type="match status" value="1"/>
</dbReference>
<dbReference type="PROSITE" id="PS00161">
    <property type="entry name" value="ISOCITRATE_LYASE"/>
    <property type="match status" value="1"/>
</dbReference>
<dbReference type="EMBL" id="CP008884">
    <property type="protein sequence ID" value="AIF46523.1"/>
    <property type="molecule type" value="Genomic_DNA"/>
</dbReference>
<proteinExistence type="inferred from homology"/>
<evidence type="ECO:0000256" key="8">
    <source>
        <dbReference type="ARBA" id="ARBA00023239"/>
    </source>
</evidence>
<evidence type="ECO:0000256" key="12">
    <source>
        <dbReference type="PIRSR" id="PIRSR001362-1"/>
    </source>
</evidence>
<gene>
    <name evidence="15" type="ORF">HY57_04210</name>
</gene>
<evidence type="ECO:0000256" key="9">
    <source>
        <dbReference type="ARBA" id="ARBA00023531"/>
    </source>
</evidence>
<dbReference type="PANTHER" id="PTHR21631:SF3">
    <property type="entry name" value="BIFUNCTIONAL GLYOXYLATE CYCLE PROTEIN"/>
    <property type="match status" value="1"/>
</dbReference>
<protein>
    <recommendedName>
        <fullName evidence="4 11">Isocitrate lyase</fullName>
        <ecNumber evidence="3 11">4.1.3.1</ecNumber>
    </recommendedName>
</protein>
<dbReference type="GO" id="GO:0006099">
    <property type="term" value="P:tricarboxylic acid cycle"/>
    <property type="evidence" value="ECO:0007669"/>
    <property type="project" value="UniProtKB-UniRule"/>
</dbReference>
<keyword evidence="14" id="KW-0460">Magnesium</keyword>
<feature type="binding site" evidence="13">
    <location>
        <begin position="189"/>
        <end position="190"/>
    </location>
    <ligand>
        <name>substrate</name>
    </ligand>
</feature>
<dbReference type="InterPro" id="IPR039556">
    <property type="entry name" value="ICL/PEPM"/>
</dbReference>
<evidence type="ECO:0000256" key="14">
    <source>
        <dbReference type="PIRSR" id="PIRSR001362-3"/>
    </source>
</evidence>
<feature type="binding site" evidence="13">
    <location>
        <position position="344"/>
    </location>
    <ligand>
        <name>substrate</name>
    </ligand>
</feature>
<evidence type="ECO:0000256" key="7">
    <source>
        <dbReference type="ARBA" id="ARBA00022723"/>
    </source>
</evidence>
<dbReference type="KEGG" id="dja:HY57_04210"/>
<evidence type="ECO:0000256" key="5">
    <source>
        <dbReference type="ARBA" id="ARBA00022435"/>
    </source>
</evidence>
<dbReference type="SUPFAM" id="SSF51621">
    <property type="entry name" value="Phosphoenolpyruvate/pyruvate domain"/>
    <property type="match status" value="1"/>
</dbReference>
<dbReference type="HOGENOM" id="CLU_019214_2_0_6"/>
<dbReference type="NCBIfam" id="TIGR01346">
    <property type="entry name" value="isocit_lyase"/>
    <property type="match status" value="2"/>
</dbReference>
<dbReference type="PATRIC" id="fig|1217721.7.peg.879"/>
<dbReference type="CDD" id="cd00377">
    <property type="entry name" value="ICL_PEPM"/>
    <property type="match status" value="1"/>
</dbReference>
<feature type="binding site" evidence="13">
    <location>
        <begin position="89"/>
        <end position="91"/>
    </location>
    <ligand>
        <name>substrate</name>
    </ligand>
</feature>
<dbReference type="RefSeq" id="WP_019465513.1">
    <property type="nucleotide sequence ID" value="NZ_ALOY01000158.1"/>
</dbReference>
<evidence type="ECO:0000256" key="1">
    <source>
        <dbReference type="ARBA" id="ARBA00004793"/>
    </source>
</evidence>
<keyword evidence="8 15" id="KW-0456">Lyase</keyword>
<dbReference type="GO" id="GO:0046872">
    <property type="term" value="F:metal ion binding"/>
    <property type="evidence" value="ECO:0007669"/>
    <property type="project" value="UniProtKB-KW"/>
</dbReference>
<dbReference type="InterPro" id="IPR006254">
    <property type="entry name" value="Isocitrate_lyase"/>
</dbReference>
<keyword evidence="5" id="KW-0329">Glyoxylate bypass</keyword>
<evidence type="ECO:0000256" key="13">
    <source>
        <dbReference type="PIRSR" id="PIRSR001362-2"/>
    </source>
</evidence>
<comment type="function">
    <text evidence="10">Involved in the metabolic adaptation in response to environmental changes. Catalyzes the reversible formation of succinate and glyoxylate from isocitrate, a key step of the glyoxylate cycle, which operates as an anaplerotic route for replenishing the tricarboxylic acid cycle during growth on fatty acid substrates.</text>
</comment>
<dbReference type="Pfam" id="PF00463">
    <property type="entry name" value="ICL"/>
    <property type="match status" value="2"/>
</dbReference>
<evidence type="ECO:0000256" key="2">
    <source>
        <dbReference type="ARBA" id="ARBA00005704"/>
    </source>
</evidence>
<feature type="binding site" evidence="14">
    <location>
        <position position="150"/>
    </location>
    <ligand>
        <name>Mg(2+)</name>
        <dbReference type="ChEBI" id="CHEBI:18420"/>
    </ligand>
</feature>
<organism evidence="15 16">
    <name type="scientific">Dyella japonica A8</name>
    <dbReference type="NCBI Taxonomy" id="1217721"/>
    <lineage>
        <taxon>Bacteria</taxon>
        <taxon>Pseudomonadati</taxon>
        <taxon>Pseudomonadota</taxon>
        <taxon>Gammaproteobacteria</taxon>
        <taxon>Lysobacterales</taxon>
        <taxon>Rhodanobacteraceae</taxon>
        <taxon>Dyella</taxon>
    </lineage>
</organism>
<evidence type="ECO:0000313" key="15">
    <source>
        <dbReference type="EMBL" id="AIF46523.1"/>
    </source>
</evidence>
<dbReference type="InterPro" id="IPR015813">
    <property type="entry name" value="Pyrv/PenolPyrv_kinase-like_dom"/>
</dbReference>
<evidence type="ECO:0000313" key="16">
    <source>
        <dbReference type="Proteomes" id="UP000027987"/>
    </source>
</evidence>
<reference evidence="15 16" key="1">
    <citation type="submission" date="2014-07" db="EMBL/GenBank/DDBJ databases">
        <title>Complete Genome Sequence of Dyella japonica Strain A8 Isolated from Malaysian Tropical Soil.</title>
        <authorList>
            <person name="Hui R.K.H."/>
            <person name="Chen J.-W."/>
            <person name="Chan K.-G."/>
            <person name="Leung F.C.C."/>
        </authorList>
    </citation>
    <scope>NUCLEOTIDE SEQUENCE [LARGE SCALE GENOMIC DNA]</scope>
    <source>
        <strain evidence="15 16">A8</strain>
    </source>
</reference>
<comment type="similarity">
    <text evidence="2">Belongs to the isocitrate lyase/PEP mutase superfamily. Isocitrate lyase family.</text>
</comment>
<keyword evidence="16" id="KW-1185">Reference proteome</keyword>
<evidence type="ECO:0000256" key="4">
    <source>
        <dbReference type="ARBA" id="ARBA00017446"/>
    </source>
</evidence>